<proteinExistence type="predicted"/>
<organism evidence="2 3">
    <name type="scientific">Nesidiocoris tenuis</name>
    <dbReference type="NCBI Taxonomy" id="355587"/>
    <lineage>
        <taxon>Eukaryota</taxon>
        <taxon>Metazoa</taxon>
        <taxon>Ecdysozoa</taxon>
        <taxon>Arthropoda</taxon>
        <taxon>Hexapoda</taxon>
        <taxon>Insecta</taxon>
        <taxon>Pterygota</taxon>
        <taxon>Neoptera</taxon>
        <taxon>Paraneoptera</taxon>
        <taxon>Hemiptera</taxon>
        <taxon>Heteroptera</taxon>
        <taxon>Panheteroptera</taxon>
        <taxon>Cimicomorpha</taxon>
        <taxon>Miridae</taxon>
        <taxon>Dicyphina</taxon>
        <taxon>Nesidiocoris</taxon>
    </lineage>
</organism>
<reference evidence="2 3" key="1">
    <citation type="submission" date="2020-02" db="EMBL/GenBank/DDBJ databases">
        <authorList>
            <person name="Ferguson B K."/>
        </authorList>
    </citation>
    <scope>NUCLEOTIDE SEQUENCE [LARGE SCALE GENOMIC DNA]</scope>
</reference>
<evidence type="ECO:0000313" key="3">
    <source>
        <dbReference type="Proteomes" id="UP000479000"/>
    </source>
</evidence>
<protein>
    <submittedName>
        <fullName evidence="2">Uncharacterized protein</fullName>
    </submittedName>
</protein>
<feature type="region of interest" description="Disordered" evidence="1">
    <location>
        <begin position="42"/>
        <end position="112"/>
    </location>
</feature>
<name>A0A6H5G2R7_9HEMI</name>
<feature type="compositionally biased region" description="Basic and acidic residues" evidence="1">
    <location>
        <begin position="82"/>
        <end position="92"/>
    </location>
</feature>
<keyword evidence="3" id="KW-1185">Reference proteome</keyword>
<gene>
    <name evidence="2" type="ORF">NTEN_LOCUS2548</name>
</gene>
<sequence>MQIYRKYCELFEFRLNTERERTGSGQYSRLVRTDCSRSWRLRTVGRPPLPPEPRGCAVRPPLRRQDPGTPLDSWIRVGRNGHKTDSNRENAGRPRLTSEAGMPPAGSITSRATAAASYPSGCPCDGSLTGFHHDLRALRHQEHDPGHVGAVALQLVHVLRHVFRRQGDSGEMLAQLDDARRSGEPFAEGFARSGIVGSLG</sequence>
<dbReference type="EMBL" id="CADCXU010004081">
    <property type="protein sequence ID" value="CAA9995813.1"/>
    <property type="molecule type" value="Genomic_DNA"/>
</dbReference>
<evidence type="ECO:0000256" key="1">
    <source>
        <dbReference type="SAM" id="MobiDB-lite"/>
    </source>
</evidence>
<evidence type="ECO:0000313" key="2">
    <source>
        <dbReference type="EMBL" id="CAA9995813.1"/>
    </source>
</evidence>
<dbReference type="AlphaFoldDB" id="A0A6H5G2R7"/>
<accession>A0A6H5G2R7</accession>
<dbReference type="Proteomes" id="UP000479000">
    <property type="component" value="Unassembled WGS sequence"/>
</dbReference>